<organism evidence="3 4">
    <name type="scientific">Metabacillus indicus</name>
    <name type="common">Bacillus indicus</name>
    <dbReference type="NCBI Taxonomy" id="246786"/>
    <lineage>
        <taxon>Bacteria</taxon>
        <taxon>Bacillati</taxon>
        <taxon>Bacillota</taxon>
        <taxon>Bacilli</taxon>
        <taxon>Bacillales</taxon>
        <taxon>Bacillaceae</taxon>
        <taxon>Metabacillus</taxon>
    </lineage>
</organism>
<dbReference type="PANTHER" id="PTHR43798">
    <property type="entry name" value="MONOACYLGLYCEROL LIPASE"/>
    <property type="match status" value="1"/>
</dbReference>
<dbReference type="InterPro" id="IPR000073">
    <property type="entry name" value="AB_hydrolase_1"/>
</dbReference>
<dbReference type="OrthoDB" id="252464at2"/>
<keyword evidence="4" id="KW-1185">Reference proteome</keyword>
<dbReference type="EMBL" id="JNVC02000004">
    <property type="protein sequence ID" value="KEZ52918.1"/>
    <property type="molecule type" value="Genomic_DNA"/>
</dbReference>
<dbReference type="InterPro" id="IPR029058">
    <property type="entry name" value="AB_hydrolase_fold"/>
</dbReference>
<dbReference type="PANTHER" id="PTHR43798:SF31">
    <property type="entry name" value="AB HYDROLASE SUPERFAMILY PROTEIN YCLE"/>
    <property type="match status" value="1"/>
</dbReference>
<evidence type="ECO:0000313" key="4">
    <source>
        <dbReference type="Proteomes" id="UP000028549"/>
    </source>
</evidence>
<evidence type="ECO:0000259" key="2">
    <source>
        <dbReference type="Pfam" id="PF00561"/>
    </source>
</evidence>
<dbReference type="InterPro" id="IPR050266">
    <property type="entry name" value="AB_hydrolase_sf"/>
</dbReference>
<evidence type="ECO:0000256" key="1">
    <source>
        <dbReference type="ARBA" id="ARBA00022801"/>
    </source>
</evidence>
<name>A0A084H006_METID</name>
<dbReference type="SUPFAM" id="SSF53474">
    <property type="entry name" value="alpha/beta-Hydrolases"/>
    <property type="match status" value="1"/>
</dbReference>
<feature type="domain" description="AB hydrolase-1" evidence="2">
    <location>
        <begin position="24"/>
        <end position="249"/>
    </location>
</feature>
<gene>
    <name evidence="3" type="ORF">GS18_0208825</name>
</gene>
<dbReference type="Gene3D" id="3.40.50.1820">
    <property type="entry name" value="alpha/beta hydrolase"/>
    <property type="match status" value="1"/>
</dbReference>
<proteinExistence type="predicted"/>
<dbReference type="GO" id="GO:0016020">
    <property type="term" value="C:membrane"/>
    <property type="evidence" value="ECO:0007669"/>
    <property type="project" value="TreeGrafter"/>
</dbReference>
<dbReference type="PRINTS" id="PR00111">
    <property type="entry name" value="ABHYDROLASE"/>
</dbReference>
<dbReference type="GO" id="GO:0016787">
    <property type="term" value="F:hydrolase activity"/>
    <property type="evidence" value="ECO:0007669"/>
    <property type="project" value="UniProtKB-KW"/>
</dbReference>
<protein>
    <recommendedName>
        <fullName evidence="2">AB hydrolase-1 domain-containing protein</fullName>
    </recommendedName>
</protein>
<dbReference type="InterPro" id="IPR000639">
    <property type="entry name" value="Epox_hydrolase-like"/>
</dbReference>
<dbReference type="AlphaFoldDB" id="A0A084H006"/>
<dbReference type="STRING" id="246786.GS18_0208825"/>
<reference evidence="3 4" key="1">
    <citation type="journal article" date="2005" name="Int. J. Syst. Evol. Microbiol.">
        <title>Bacillus cibi sp. nov., isolated from jeotgal, a traditional Korean fermented seafood.</title>
        <authorList>
            <person name="Yoon J.H."/>
            <person name="Lee C.H."/>
            <person name="Oh T.K."/>
        </authorList>
    </citation>
    <scope>NUCLEOTIDE SEQUENCE [LARGE SCALE GENOMIC DNA]</scope>
    <source>
        <strain evidence="3 4">DSM 16189</strain>
    </source>
</reference>
<keyword evidence="1" id="KW-0378">Hydrolase</keyword>
<dbReference type="PRINTS" id="PR00412">
    <property type="entry name" value="EPOXHYDRLASE"/>
</dbReference>
<sequence>MANYEQNIGDVSLSYSDDGEGHCIVLLHGFCGSRGYFNKIIPDISENYRVIACDLRGHGHSSTVKDEYSITSMADDLATLFDVLEIEKVTMIGHSLGGYIALAFAEKYPHMLHSYGLLHSTALPDDENGKAGREKGIARIEQEGMKGFINDLVPKLFAEENMDSFHAEMETVRQIGYKTPETGAAGALHAMKNRPDRQKVLHNEDLPVLLIAGKKDQIVPTEKTFLHRGDHITEVLLENSGHMGMLEEPDKVSEALLTFIKKNGK</sequence>
<dbReference type="RefSeq" id="WP_029565974.1">
    <property type="nucleotide sequence ID" value="NZ_JNVC02000004.1"/>
</dbReference>
<comment type="caution">
    <text evidence="3">The sequence shown here is derived from an EMBL/GenBank/DDBJ whole genome shotgun (WGS) entry which is preliminary data.</text>
</comment>
<dbReference type="Proteomes" id="UP000028549">
    <property type="component" value="Unassembled WGS sequence"/>
</dbReference>
<dbReference type="Pfam" id="PF00561">
    <property type="entry name" value="Abhydrolase_1"/>
    <property type="match status" value="1"/>
</dbReference>
<evidence type="ECO:0000313" key="3">
    <source>
        <dbReference type="EMBL" id="KEZ52918.1"/>
    </source>
</evidence>
<accession>A0A084H006</accession>